<sequence length="57" mass="6076">WQLCFESEPTQLTFPIFSGYCLSELVHVWLKGETSDAIGQPASATSAAAANGWGTIS</sequence>
<keyword evidence="2" id="KW-1185">Reference proteome</keyword>
<protein>
    <submittedName>
        <fullName evidence="1">Uncharacterized protein</fullName>
    </submittedName>
</protein>
<dbReference type="EMBL" id="PGOL01001353">
    <property type="protein sequence ID" value="PKI58675.1"/>
    <property type="molecule type" value="Genomic_DNA"/>
</dbReference>
<evidence type="ECO:0000313" key="1">
    <source>
        <dbReference type="EMBL" id="PKI58675.1"/>
    </source>
</evidence>
<feature type="non-terminal residue" evidence="1">
    <location>
        <position position="1"/>
    </location>
</feature>
<name>A0A2I0JQW4_PUNGR</name>
<accession>A0A2I0JQW4</accession>
<dbReference type="Proteomes" id="UP000233551">
    <property type="component" value="Unassembled WGS sequence"/>
</dbReference>
<dbReference type="AlphaFoldDB" id="A0A2I0JQW4"/>
<organism evidence="1 2">
    <name type="scientific">Punica granatum</name>
    <name type="common">Pomegranate</name>
    <dbReference type="NCBI Taxonomy" id="22663"/>
    <lineage>
        <taxon>Eukaryota</taxon>
        <taxon>Viridiplantae</taxon>
        <taxon>Streptophyta</taxon>
        <taxon>Embryophyta</taxon>
        <taxon>Tracheophyta</taxon>
        <taxon>Spermatophyta</taxon>
        <taxon>Magnoliopsida</taxon>
        <taxon>eudicotyledons</taxon>
        <taxon>Gunneridae</taxon>
        <taxon>Pentapetalae</taxon>
        <taxon>rosids</taxon>
        <taxon>malvids</taxon>
        <taxon>Myrtales</taxon>
        <taxon>Lythraceae</taxon>
        <taxon>Punica</taxon>
    </lineage>
</organism>
<evidence type="ECO:0000313" key="2">
    <source>
        <dbReference type="Proteomes" id="UP000233551"/>
    </source>
</evidence>
<gene>
    <name evidence="1" type="ORF">CRG98_020941</name>
</gene>
<reference evidence="1 2" key="1">
    <citation type="submission" date="2017-11" db="EMBL/GenBank/DDBJ databases">
        <title>De-novo sequencing of pomegranate (Punica granatum L.) genome.</title>
        <authorList>
            <person name="Akparov Z."/>
            <person name="Amiraslanov A."/>
            <person name="Hajiyeva S."/>
            <person name="Abbasov M."/>
            <person name="Kaur K."/>
            <person name="Hamwieh A."/>
            <person name="Solovyev V."/>
            <person name="Salamov A."/>
            <person name="Braich B."/>
            <person name="Kosarev P."/>
            <person name="Mahmoud A."/>
            <person name="Hajiyev E."/>
            <person name="Babayeva S."/>
            <person name="Izzatullayeva V."/>
            <person name="Mammadov A."/>
            <person name="Mammadov A."/>
            <person name="Sharifova S."/>
            <person name="Ojaghi J."/>
            <person name="Eynullazada K."/>
            <person name="Bayramov B."/>
            <person name="Abdulazimova A."/>
            <person name="Shahmuradov I."/>
        </authorList>
    </citation>
    <scope>NUCLEOTIDE SEQUENCE [LARGE SCALE GENOMIC DNA]</scope>
    <source>
        <strain evidence="2">cv. AG2017</strain>
        <tissue evidence="1">Leaf</tissue>
    </source>
</reference>
<comment type="caution">
    <text evidence="1">The sequence shown here is derived from an EMBL/GenBank/DDBJ whole genome shotgun (WGS) entry which is preliminary data.</text>
</comment>
<proteinExistence type="predicted"/>